<sequence>MLANKIREKQNIRNDNVAGLICLDKVESCFIASMLGIIYYPPA</sequence>
<accession>A0A445MWS3</accession>
<proteinExistence type="predicted"/>
<protein>
    <submittedName>
        <fullName evidence="1">Uncharacterized protein</fullName>
    </submittedName>
</protein>
<name>A0A445MWS3_9BACT</name>
<gene>
    <name evidence="1" type="ORF">PITCH_A2030090</name>
</gene>
<organism evidence="1">
    <name type="scientific">uncultured Desulfobacterium sp</name>
    <dbReference type="NCBI Taxonomy" id="201089"/>
    <lineage>
        <taxon>Bacteria</taxon>
        <taxon>Pseudomonadati</taxon>
        <taxon>Thermodesulfobacteriota</taxon>
        <taxon>Desulfobacteria</taxon>
        <taxon>Desulfobacterales</taxon>
        <taxon>Desulfobacteriaceae</taxon>
        <taxon>Desulfobacterium</taxon>
        <taxon>environmental samples</taxon>
    </lineage>
</organism>
<evidence type="ECO:0000313" key="1">
    <source>
        <dbReference type="EMBL" id="SPD73946.1"/>
    </source>
</evidence>
<reference evidence="1" key="1">
    <citation type="submission" date="2018-01" db="EMBL/GenBank/DDBJ databases">
        <authorList>
            <person name="Regsiter A."/>
            <person name="William W."/>
        </authorList>
    </citation>
    <scope>NUCLEOTIDE SEQUENCE</scope>
    <source>
        <strain evidence="1">TRIP AH-1</strain>
    </source>
</reference>
<dbReference type="EMBL" id="OJIN01000117">
    <property type="protein sequence ID" value="SPD73946.1"/>
    <property type="molecule type" value="Genomic_DNA"/>
</dbReference>
<dbReference type="AlphaFoldDB" id="A0A445MWS3"/>